<dbReference type="InterPro" id="IPR042470">
    <property type="entry name" value="RMI1_N_C_sf"/>
</dbReference>
<feature type="domain" description="RecQ mediated genome instability protein 1 OB-fold" evidence="1">
    <location>
        <begin position="75"/>
        <end position="220"/>
    </location>
</feature>
<evidence type="ECO:0000313" key="3">
    <source>
        <dbReference type="EMBL" id="KAF6828558.1"/>
    </source>
</evidence>
<proteinExistence type="predicted"/>
<sequence>MDLTAQICAALQSQSFPTPSTAWTATLTSRVPTPPLPSLVATAKARLLASDLTTPGLLDPGATASFPSTSGETLEARLDRDVHCQVLDVENLSLSRWEQVEELEAVARGEQTTGRRVVRLAAEEAEYDNVDDGDAPRPRRQQKRNATHRLVLQDFKGNKVYAVELRRIEKIGVGSTNIGEKVVLKGGTVIARGTVLLEPERYVVLGGKVEAWQKAWVEGRMARLQEAVGAGEA</sequence>
<keyword evidence="4" id="KW-1185">Reference proteome</keyword>
<dbReference type="EMBL" id="WIGO01000120">
    <property type="protein sequence ID" value="KAF6828558.1"/>
    <property type="molecule type" value="Genomic_DNA"/>
</dbReference>
<dbReference type="AlphaFoldDB" id="A0A8H6ND69"/>
<evidence type="ECO:0000259" key="2">
    <source>
        <dbReference type="Pfam" id="PF21000"/>
    </source>
</evidence>
<dbReference type="Gene3D" id="2.40.50.770">
    <property type="entry name" value="RecQ-mediated genome instability protein Rmi1, C-terminal domain"/>
    <property type="match status" value="1"/>
</dbReference>
<dbReference type="InterPro" id="IPR013894">
    <property type="entry name" value="RMI1_OB"/>
</dbReference>
<evidence type="ECO:0000259" key="1">
    <source>
        <dbReference type="Pfam" id="PF08585"/>
    </source>
</evidence>
<feature type="domain" description="RMI1 N-terminal" evidence="2">
    <location>
        <begin position="11"/>
        <end position="54"/>
    </location>
</feature>
<accession>A0A8H6ND69</accession>
<dbReference type="Pfam" id="PF08585">
    <property type="entry name" value="RMI1_N_C"/>
    <property type="match status" value="1"/>
</dbReference>
<comment type="caution">
    <text evidence="3">The sequence shown here is derived from an EMBL/GenBank/DDBJ whole genome shotgun (WGS) entry which is preliminary data.</text>
</comment>
<name>A0A8H6ND69_9PEZI</name>
<reference evidence="3" key="1">
    <citation type="journal article" date="2020" name="Phytopathology">
        <title>Genome Sequence Resources of Colletotrichum truncatum, C. plurivorum, C. musicola, and C. sojae: Four Species Pathogenic to Soybean (Glycine max).</title>
        <authorList>
            <person name="Rogerio F."/>
            <person name="Boufleur T.R."/>
            <person name="Ciampi-Guillardi M."/>
            <person name="Sukno S.A."/>
            <person name="Thon M.R."/>
            <person name="Massola Junior N.S."/>
            <person name="Baroncelli R."/>
        </authorList>
    </citation>
    <scope>NUCLEOTIDE SEQUENCE</scope>
    <source>
        <strain evidence="3">LFN00145</strain>
    </source>
</reference>
<gene>
    <name evidence="3" type="ORF">CPLU01_08427</name>
</gene>
<organism evidence="3 4">
    <name type="scientific">Colletotrichum plurivorum</name>
    <dbReference type="NCBI Taxonomy" id="2175906"/>
    <lineage>
        <taxon>Eukaryota</taxon>
        <taxon>Fungi</taxon>
        <taxon>Dikarya</taxon>
        <taxon>Ascomycota</taxon>
        <taxon>Pezizomycotina</taxon>
        <taxon>Sordariomycetes</taxon>
        <taxon>Hypocreomycetidae</taxon>
        <taxon>Glomerellales</taxon>
        <taxon>Glomerellaceae</taxon>
        <taxon>Colletotrichum</taxon>
        <taxon>Colletotrichum orchidearum species complex</taxon>
    </lineage>
</organism>
<dbReference type="InterPro" id="IPR049363">
    <property type="entry name" value="RMI1_N"/>
</dbReference>
<dbReference type="Proteomes" id="UP000654918">
    <property type="component" value="Unassembled WGS sequence"/>
</dbReference>
<evidence type="ECO:0000313" key="4">
    <source>
        <dbReference type="Proteomes" id="UP000654918"/>
    </source>
</evidence>
<protein>
    <submittedName>
        <fullName evidence="3">RecQ mediated genome instability protein Rmi1</fullName>
    </submittedName>
</protein>
<dbReference type="Pfam" id="PF21000">
    <property type="entry name" value="RMI1_N_N"/>
    <property type="match status" value="1"/>
</dbReference>